<feature type="compositionally biased region" description="Basic and acidic residues" evidence="1">
    <location>
        <begin position="226"/>
        <end position="247"/>
    </location>
</feature>
<gene>
    <name evidence="2" type="ORF">AXG93_4293s1040</name>
</gene>
<proteinExistence type="predicted"/>
<dbReference type="Gene3D" id="3.10.10.10">
    <property type="entry name" value="HIV Type 1 Reverse Transcriptase, subunit A, domain 1"/>
    <property type="match status" value="1"/>
</dbReference>
<dbReference type="AlphaFoldDB" id="A0A176WI82"/>
<dbReference type="InterPro" id="IPR043502">
    <property type="entry name" value="DNA/RNA_pol_sf"/>
</dbReference>
<reference evidence="2" key="1">
    <citation type="submission" date="2016-03" db="EMBL/GenBank/DDBJ databases">
        <title>Mechanisms controlling the formation of the plant cell surface in tip-growing cells are functionally conserved among land plants.</title>
        <authorList>
            <person name="Honkanen S."/>
            <person name="Jones V.A."/>
            <person name="Morieri G."/>
            <person name="Champion C."/>
            <person name="Hetherington A.J."/>
            <person name="Kelly S."/>
            <person name="Saint-Marcoux D."/>
            <person name="Proust H."/>
            <person name="Prescott H."/>
            <person name="Dolan L."/>
        </authorList>
    </citation>
    <scope>NUCLEOTIDE SEQUENCE [LARGE SCALE GENOMIC DNA]</scope>
    <source>
        <tissue evidence="2">Whole gametophyte</tissue>
    </source>
</reference>
<dbReference type="PANTHER" id="PTHR24559">
    <property type="entry name" value="TRANSPOSON TY3-I GAG-POL POLYPROTEIN"/>
    <property type="match status" value="1"/>
</dbReference>
<dbReference type="SUPFAM" id="SSF56672">
    <property type="entry name" value="DNA/RNA polymerases"/>
    <property type="match status" value="1"/>
</dbReference>
<comment type="caution">
    <text evidence="2">The sequence shown here is derived from an EMBL/GenBank/DDBJ whole genome shotgun (WGS) entry which is preliminary data.</text>
</comment>
<dbReference type="PANTHER" id="PTHR24559:SF444">
    <property type="entry name" value="REVERSE TRANSCRIPTASE DOMAIN-CONTAINING PROTEIN"/>
    <property type="match status" value="1"/>
</dbReference>
<evidence type="ECO:0000313" key="2">
    <source>
        <dbReference type="EMBL" id="OAE32624.1"/>
    </source>
</evidence>
<feature type="region of interest" description="Disordered" evidence="1">
    <location>
        <begin position="224"/>
        <end position="247"/>
    </location>
</feature>
<organism evidence="2 3">
    <name type="scientific">Marchantia polymorpha subsp. ruderalis</name>
    <dbReference type="NCBI Taxonomy" id="1480154"/>
    <lineage>
        <taxon>Eukaryota</taxon>
        <taxon>Viridiplantae</taxon>
        <taxon>Streptophyta</taxon>
        <taxon>Embryophyta</taxon>
        <taxon>Marchantiophyta</taxon>
        <taxon>Marchantiopsida</taxon>
        <taxon>Marchantiidae</taxon>
        <taxon>Marchantiales</taxon>
        <taxon>Marchantiaceae</taxon>
        <taxon>Marchantia</taxon>
    </lineage>
</organism>
<accession>A0A176WI82</accession>
<protein>
    <submittedName>
        <fullName evidence="2">Uncharacterized protein</fullName>
    </submittedName>
</protein>
<dbReference type="InterPro" id="IPR053134">
    <property type="entry name" value="RNA-dir_DNA_polymerase"/>
</dbReference>
<name>A0A176WI82_MARPO</name>
<dbReference type="Proteomes" id="UP000077202">
    <property type="component" value="Unassembled WGS sequence"/>
</dbReference>
<keyword evidence="3" id="KW-1185">Reference proteome</keyword>
<evidence type="ECO:0000313" key="3">
    <source>
        <dbReference type="Proteomes" id="UP000077202"/>
    </source>
</evidence>
<sequence>MGPEVATTEPIKTVVSPDDYEEVKVAKGKFFFLGKQLSDQERTKYLALLTEYDDVFAWQPSDLVGIPPELGEHHIDLMEGATLVRQRQYRLNLKYSMMVKEELDKLLEAGFIYPVNNSEWVSSIVIVPKKVGTDGKVKIRACGEAKTLGKLSKMRMEPGESVQRYGQRVRSLIHKLTPSIASSVQVEWYVSGFPNRMGLQVRLARPQTLQLPATSGVVEAAQNYKNSKESLRQSESHSKKEVYKGKK</sequence>
<evidence type="ECO:0000256" key="1">
    <source>
        <dbReference type="SAM" id="MobiDB-lite"/>
    </source>
</evidence>
<dbReference type="EMBL" id="LVLJ01000776">
    <property type="protein sequence ID" value="OAE32624.1"/>
    <property type="molecule type" value="Genomic_DNA"/>
</dbReference>